<dbReference type="Gene3D" id="3.40.50.10160">
    <property type="entry name" value="MTH777-like"/>
    <property type="match status" value="1"/>
</dbReference>
<proteinExistence type="predicted"/>
<dbReference type="EMBL" id="MT630845">
    <property type="protein sequence ID" value="QNO43580.1"/>
    <property type="molecule type" value="Genomic_DNA"/>
</dbReference>
<dbReference type="Pfam" id="PF09001">
    <property type="entry name" value="DUF1890"/>
    <property type="match status" value="1"/>
</dbReference>
<evidence type="ECO:0000313" key="2">
    <source>
        <dbReference type="EMBL" id="QNO43595.1"/>
    </source>
</evidence>
<accession>A0A7G9Y6E6</accession>
<evidence type="ECO:0000313" key="3">
    <source>
        <dbReference type="EMBL" id="QNO44724.1"/>
    </source>
</evidence>
<gene>
    <name evidence="3" type="ORF">DFBDAOMO_00008</name>
    <name evidence="1" type="ORF">HMEJMANM_00049</name>
    <name evidence="2" type="ORF">LAPIAFBC_00002</name>
</gene>
<dbReference type="SUPFAM" id="SSF75181">
    <property type="entry name" value="Hypothetical protein MTH777 (MT0777)"/>
    <property type="match status" value="1"/>
</dbReference>
<protein>
    <recommendedName>
        <fullName evidence="4">DUF1890 domain-containing protein</fullName>
    </recommendedName>
</protein>
<reference evidence="1" key="1">
    <citation type="submission" date="2020-06" db="EMBL/GenBank/DDBJ databases">
        <title>Unique genomic features of the anaerobic methanotrophic archaea.</title>
        <authorList>
            <person name="Chadwick G.L."/>
            <person name="Skennerton C.T."/>
            <person name="Laso-Perez R."/>
            <person name="Leu A.O."/>
            <person name="Speth D.R."/>
            <person name="Yu H."/>
            <person name="Morgan-Lang C."/>
            <person name="Hatzenpichler R."/>
            <person name="Goudeau D."/>
            <person name="Malmstrom R."/>
            <person name="Brazelton W.J."/>
            <person name="Woyke T."/>
            <person name="Hallam S.J."/>
            <person name="Tyson G.W."/>
            <person name="Wegener G."/>
            <person name="Boetius A."/>
            <person name="Orphan V."/>
        </authorList>
    </citation>
    <scope>NUCLEOTIDE SEQUENCE</scope>
</reference>
<dbReference type="EMBL" id="MT630847">
    <property type="protein sequence ID" value="QNO43595.1"/>
    <property type="molecule type" value="Genomic_DNA"/>
</dbReference>
<dbReference type="InterPro" id="IPR036608">
    <property type="entry name" value="MTH777-like_sf"/>
</dbReference>
<sequence>MSNALFLLGCPESPVQTAIALYLANRLKKDSIDVTVAGTKSAIALLKVSDPEGNYVLKTEDLDSCIENLAEKKVDFDLCFVFVRNDAGISYLSTLSSISDAKLFGIVFGSDADALASMIDFECEKIVYKTSHNPVPLKKRIDQVIAWDV</sequence>
<dbReference type="EMBL" id="MT631004">
    <property type="protein sequence ID" value="QNO44724.1"/>
    <property type="molecule type" value="Genomic_DNA"/>
</dbReference>
<name>A0A7G9Y6E6_9EURY</name>
<dbReference type="AlphaFoldDB" id="A0A7G9Y6E6"/>
<dbReference type="PIRSF" id="PIRSF006600">
    <property type="entry name" value="UCP006600"/>
    <property type="match status" value="1"/>
</dbReference>
<evidence type="ECO:0000313" key="1">
    <source>
        <dbReference type="EMBL" id="QNO43580.1"/>
    </source>
</evidence>
<evidence type="ECO:0008006" key="4">
    <source>
        <dbReference type="Google" id="ProtNLM"/>
    </source>
</evidence>
<organism evidence="1">
    <name type="scientific">Candidatus Methanogaster sp. ANME-2c ERB4</name>
    <dbReference type="NCBI Taxonomy" id="2759911"/>
    <lineage>
        <taxon>Archaea</taxon>
        <taxon>Methanobacteriati</taxon>
        <taxon>Methanobacteriota</taxon>
        <taxon>Stenosarchaea group</taxon>
        <taxon>Methanomicrobia</taxon>
        <taxon>Methanosarcinales</taxon>
        <taxon>ANME-2 cluster</taxon>
        <taxon>Candidatus Methanogasteraceae</taxon>
        <taxon>Candidatus Methanogaster</taxon>
    </lineage>
</organism>
<dbReference type="InterPro" id="IPR012033">
    <property type="entry name" value="UCP006600"/>
</dbReference>